<dbReference type="InterPro" id="IPR003593">
    <property type="entry name" value="AAA+_ATPase"/>
</dbReference>
<keyword evidence="4" id="KW-0158">Chromosome</keyword>
<accession>A0AA35IVL2</accession>
<dbReference type="CDD" id="cd05491">
    <property type="entry name" value="Bromo_TBP7_like"/>
    <property type="match status" value="1"/>
</dbReference>
<evidence type="ECO:0000256" key="1">
    <source>
        <dbReference type="ARBA" id="ARBA00004123"/>
    </source>
</evidence>
<feature type="region of interest" description="Disordered" evidence="11">
    <location>
        <begin position="301"/>
        <end position="337"/>
    </location>
</feature>
<dbReference type="PANTHER" id="PTHR23069">
    <property type="entry name" value="AAA DOMAIN-CONTAINING"/>
    <property type="match status" value="1"/>
</dbReference>
<dbReference type="GO" id="GO:0005634">
    <property type="term" value="C:nucleus"/>
    <property type="evidence" value="ECO:0007669"/>
    <property type="project" value="UniProtKB-SubCell"/>
</dbReference>
<dbReference type="InterPro" id="IPR001487">
    <property type="entry name" value="Bromodomain"/>
</dbReference>
<dbReference type="InterPro" id="IPR003959">
    <property type="entry name" value="ATPase_AAA_core"/>
</dbReference>
<feature type="compositionally biased region" description="Basic and acidic residues" evidence="11">
    <location>
        <begin position="68"/>
        <end position="89"/>
    </location>
</feature>
<feature type="compositionally biased region" description="Basic residues" evidence="11">
    <location>
        <begin position="198"/>
        <end position="214"/>
    </location>
</feature>
<dbReference type="GO" id="GO:0006334">
    <property type="term" value="P:nucleosome assembly"/>
    <property type="evidence" value="ECO:0007669"/>
    <property type="project" value="TreeGrafter"/>
</dbReference>
<keyword evidence="8 10" id="KW-0103">Bromodomain</keyword>
<evidence type="ECO:0000256" key="7">
    <source>
        <dbReference type="ARBA" id="ARBA00022840"/>
    </source>
</evidence>
<dbReference type="GO" id="GO:0006337">
    <property type="term" value="P:nucleosome disassembly"/>
    <property type="evidence" value="ECO:0007669"/>
    <property type="project" value="TreeGrafter"/>
</dbReference>
<keyword evidence="14" id="KW-1185">Reference proteome</keyword>
<dbReference type="GO" id="GO:0003682">
    <property type="term" value="F:chromatin binding"/>
    <property type="evidence" value="ECO:0007669"/>
    <property type="project" value="TreeGrafter"/>
</dbReference>
<feature type="region of interest" description="Disordered" evidence="11">
    <location>
        <begin position="1238"/>
        <end position="1329"/>
    </location>
</feature>
<dbReference type="EMBL" id="OX365772">
    <property type="protein sequence ID" value="CAI4036695.1"/>
    <property type="molecule type" value="Genomic_DNA"/>
</dbReference>
<dbReference type="FunFam" id="3.40.50.300:FF:001218">
    <property type="entry name" value="AAA family ATPase, putative"/>
    <property type="match status" value="1"/>
</dbReference>
<dbReference type="SMART" id="SM00382">
    <property type="entry name" value="AAA"/>
    <property type="match status" value="1"/>
</dbReference>
<sequence>MTRNLRNRRGSDAEETNSAEIGYETQIKDENGIIHTTSRSLRKINYAEIEKVFDFLEDDQIMDNNQTENKEKKPVEDASDGNDEHTHKDEDEDEDDDDDDVVLPHKNTRINKEIPNERNLRKKRIHDPDEDDESFHEEDVEDDEEEEEADEFEDEYLDEDSRDNNRRRRAADRKFIVPDPDDDEEYDEEDEEGNRISHSAKRLKRANSRRTRSSRHPETPPPVRTLRSRTRHTRTSNEENDGEYENNENEALTLADEIRELQEDSPIKEKRFLRERTKPVNYKLPPPLTATSAEEFIDKNNNAHSFHNPSPARRGRGGWNASQNSGPTRRLFPTGGPFGGNDVTTIFGRNTNFYNQVPSAFNNNSNNKLILDSDSSDDEILPLGVAPKVKKENISKKKKKKPEIADLDPLGVDMNIDFDDIGGLDNYIDQLKEMVALPLLYPELYQNFNITPPRGVLFHGPPGTGKTLMARALAASCSSDERKITFFMRKGADILSKWVGEAERQLRLLFEEAKKHQPSIIFFDEIDGLAPVRSSKQEQIHASIVSTLLALMDGMDNRGQVIVIGATNRPDAVDPALRRPGRFDREFYFPLPDVKARSKILQIQTRKWSAPLSINFIDKLAFLTKGYGGADLRSLCTEAALISIQRSFPQIYRSNDKLLVDPSKIKVKVSDFMLALKKIVPSSARSTGSSPQPLPELIKPLLSDQVNILKKRLNYMLNMDDADFQRNSSLLQDFIDYEDYSGKEEEENRYKESEDTSYFRSYEFFESMVESQICKPRLLINGPKGNGQQYVGAAILNYLEGFNVQNLDLASLVSESSRTIEAAVVQSFMEAKKRQPSVVFIPNLDIWINTIPENVILVLSGLFRSLRSNEKIILLCLAEDLDISEVRNGILSDFSFARNTFQLHKPSIANVTEYFSNLIKLLKTKPSNIPMKKRRVKPLPELQKVSSSATLTNFDDNGEPLSKKELLRRKLKSFQHQDMRLKNVLKIKLSGLMDLFKNRYKRFRKPPIDDAFLVHLFEPETNNDPNWQPAYIKDKNMILEVSTGRRFFNMDLDIVEERLWNGYYSEPKQFLKDIELIYRDANTIGDRERIIKASEMFANAQMGIEEISTPDFIQECKATRQRDLERQELFLQDEEKRVVVELKASQGKQEIIPEEPRLKENEVNEVGVAAGSQLQLQLQAAADTASVVSNSKVPQPIDTDIYRYQESAVVSPTISKEESLSTKDSVAYRDLSTELIQSTCTSGAPSNDDKRSGNQQKENDSPLQSHVKEKSSETITKVGNAKQMRETLPLNRTTAGVSDSSNKGEKESQPNSIPKDVTKPEQSNEDNRDVFLTSEQIEKVSKRLIEYCQDFTVSQLEDVHSSVAKIIWKSRSAWDKTDTVGKIMKFLSE</sequence>
<dbReference type="SUPFAM" id="SSF52540">
    <property type="entry name" value="P-loop containing nucleoside triphosphate hydrolases"/>
    <property type="match status" value="2"/>
</dbReference>
<dbReference type="GO" id="GO:0016887">
    <property type="term" value="F:ATP hydrolysis activity"/>
    <property type="evidence" value="ECO:0007669"/>
    <property type="project" value="InterPro"/>
</dbReference>
<protein>
    <submittedName>
        <fullName evidence="13">SMKI16G0160 protein</fullName>
    </submittedName>
</protein>
<evidence type="ECO:0000256" key="4">
    <source>
        <dbReference type="ARBA" id="ARBA00022454"/>
    </source>
</evidence>
<keyword evidence="6" id="KW-0378">Hydrolase</keyword>
<evidence type="ECO:0000256" key="8">
    <source>
        <dbReference type="ARBA" id="ARBA00023117"/>
    </source>
</evidence>
<dbReference type="GO" id="GO:0042393">
    <property type="term" value="F:histone binding"/>
    <property type="evidence" value="ECO:0007669"/>
    <property type="project" value="UniProtKB-ARBA"/>
</dbReference>
<dbReference type="SUPFAM" id="SSF47370">
    <property type="entry name" value="Bromodomain"/>
    <property type="match status" value="1"/>
</dbReference>
<feature type="compositionally biased region" description="Acidic residues" evidence="11">
    <location>
        <begin position="128"/>
        <end position="161"/>
    </location>
</feature>
<feature type="compositionally biased region" description="Basic and acidic residues" evidence="11">
    <location>
        <begin position="1247"/>
        <end position="1272"/>
    </location>
</feature>
<dbReference type="Pfam" id="PF17862">
    <property type="entry name" value="AAA_lid_3"/>
    <property type="match status" value="1"/>
</dbReference>
<evidence type="ECO:0000313" key="14">
    <source>
        <dbReference type="Proteomes" id="UP001161438"/>
    </source>
</evidence>
<feature type="compositionally biased region" description="Basic and acidic residues" evidence="11">
    <location>
        <begin position="110"/>
        <end position="119"/>
    </location>
</feature>
<feature type="compositionally biased region" description="Acidic residues" evidence="11">
    <location>
        <begin position="238"/>
        <end position="248"/>
    </location>
</feature>
<dbReference type="FunFam" id="3.40.50.300:FF:000061">
    <property type="entry name" value="ATPase family, AAA domain-containing 2"/>
    <property type="match status" value="1"/>
</dbReference>
<dbReference type="GO" id="GO:0045815">
    <property type="term" value="P:transcription initiation-coupled chromatin remodeling"/>
    <property type="evidence" value="ECO:0007669"/>
    <property type="project" value="TreeGrafter"/>
</dbReference>
<dbReference type="InterPro" id="IPR045199">
    <property type="entry name" value="ATAD2-like"/>
</dbReference>
<evidence type="ECO:0000256" key="6">
    <source>
        <dbReference type="ARBA" id="ARBA00022801"/>
    </source>
</evidence>
<dbReference type="FunFam" id="1.10.8.60:FF:000016">
    <property type="entry name" value="ATPase family AAA domain-containing protein 2B"/>
    <property type="match status" value="1"/>
</dbReference>
<dbReference type="GO" id="GO:0140674">
    <property type="term" value="F:ATP-dependent histone chaperone activity"/>
    <property type="evidence" value="ECO:0007669"/>
    <property type="project" value="UniProtKB-ARBA"/>
</dbReference>
<dbReference type="Pfam" id="PF00004">
    <property type="entry name" value="AAA"/>
    <property type="match status" value="2"/>
</dbReference>
<evidence type="ECO:0000256" key="9">
    <source>
        <dbReference type="ARBA" id="ARBA00023242"/>
    </source>
</evidence>
<evidence type="ECO:0000256" key="2">
    <source>
        <dbReference type="ARBA" id="ARBA00004286"/>
    </source>
</evidence>
<dbReference type="GO" id="GO:0005524">
    <property type="term" value="F:ATP binding"/>
    <property type="evidence" value="ECO:0007669"/>
    <property type="project" value="UniProtKB-KW"/>
</dbReference>
<dbReference type="Gene3D" id="1.10.8.60">
    <property type="match status" value="1"/>
</dbReference>
<comment type="similarity">
    <text evidence="3">Belongs to the AAA ATPase family.</text>
</comment>
<dbReference type="InterPro" id="IPR036427">
    <property type="entry name" value="Bromodomain-like_sf"/>
</dbReference>
<reference evidence="13" key="1">
    <citation type="submission" date="2022-10" db="EMBL/GenBank/DDBJ databases">
        <authorList>
            <person name="Byrne P K."/>
        </authorList>
    </citation>
    <scope>NUCLEOTIDE SEQUENCE</scope>
    <source>
        <strain evidence="13">IFO1815</strain>
    </source>
</reference>
<keyword evidence="7" id="KW-0067">ATP-binding</keyword>
<feature type="compositionally biased region" description="Polar residues" evidence="11">
    <location>
        <begin position="1290"/>
        <end position="1301"/>
    </location>
</feature>
<dbReference type="PROSITE" id="PS00674">
    <property type="entry name" value="AAA"/>
    <property type="match status" value="1"/>
</dbReference>
<feature type="domain" description="Bromo" evidence="12">
    <location>
        <begin position="1050"/>
        <end position="1092"/>
    </location>
</feature>
<dbReference type="GeneID" id="80921620"/>
<proteinExistence type="inferred from homology"/>
<dbReference type="Proteomes" id="UP001161438">
    <property type="component" value="Chromosome 16"/>
</dbReference>
<name>A0AA35IVL2_SACMI</name>
<dbReference type="GO" id="GO:0000785">
    <property type="term" value="C:chromatin"/>
    <property type="evidence" value="ECO:0007669"/>
    <property type="project" value="UniProtKB-ARBA"/>
</dbReference>
<evidence type="ECO:0000313" key="13">
    <source>
        <dbReference type="EMBL" id="CAI4036695.1"/>
    </source>
</evidence>
<feature type="region of interest" description="Disordered" evidence="11">
    <location>
        <begin position="1"/>
        <end position="23"/>
    </location>
</feature>
<feature type="region of interest" description="Disordered" evidence="11">
    <location>
        <begin position="55"/>
        <end position="248"/>
    </location>
</feature>
<comment type="subcellular location">
    <subcellularLocation>
        <location evidence="2">Chromosome</location>
    </subcellularLocation>
    <subcellularLocation>
        <location evidence="1">Nucleus</location>
    </subcellularLocation>
</comment>
<dbReference type="InterPro" id="IPR027417">
    <property type="entry name" value="P-loop_NTPase"/>
</dbReference>
<dbReference type="Gene3D" id="1.20.920.10">
    <property type="entry name" value="Bromodomain-like"/>
    <property type="match status" value="1"/>
</dbReference>
<feature type="compositionally biased region" description="Acidic residues" evidence="11">
    <location>
        <begin position="179"/>
        <end position="192"/>
    </location>
</feature>
<dbReference type="Gene3D" id="3.40.50.300">
    <property type="entry name" value="P-loop containing nucleotide triphosphate hydrolases"/>
    <property type="match status" value="2"/>
</dbReference>
<keyword evidence="9" id="KW-0539">Nucleus</keyword>
<dbReference type="CDD" id="cd19517">
    <property type="entry name" value="RecA-like_Yta7-like"/>
    <property type="match status" value="1"/>
</dbReference>
<evidence type="ECO:0000259" key="12">
    <source>
        <dbReference type="PROSITE" id="PS50014"/>
    </source>
</evidence>
<feature type="compositionally biased region" description="Acidic residues" evidence="11">
    <location>
        <begin position="90"/>
        <end position="101"/>
    </location>
</feature>
<keyword evidence="5" id="KW-0547">Nucleotide-binding</keyword>
<evidence type="ECO:0000256" key="10">
    <source>
        <dbReference type="PROSITE-ProRule" id="PRU00035"/>
    </source>
</evidence>
<evidence type="ECO:0000256" key="3">
    <source>
        <dbReference type="ARBA" id="ARBA00006914"/>
    </source>
</evidence>
<dbReference type="RefSeq" id="XP_056079813.1">
    <property type="nucleotide sequence ID" value="XM_056226057.1"/>
</dbReference>
<dbReference type="InterPro" id="IPR041569">
    <property type="entry name" value="AAA_lid_3"/>
</dbReference>
<evidence type="ECO:0000256" key="11">
    <source>
        <dbReference type="SAM" id="MobiDB-lite"/>
    </source>
</evidence>
<evidence type="ECO:0000256" key="5">
    <source>
        <dbReference type="ARBA" id="ARBA00022741"/>
    </source>
</evidence>
<dbReference type="InterPro" id="IPR003960">
    <property type="entry name" value="ATPase_AAA_CS"/>
</dbReference>
<organism evidence="13 14">
    <name type="scientific">Saccharomyces mikatae IFO 1815</name>
    <dbReference type="NCBI Taxonomy" id="226126"/>
    <lineage>
        <taxon>Eukaryota</taxon>
        <taxon>Fungi</taxon>
        <taxon>Dikarya</taxon>
        <taxon>Ascomycota</taxon>
        <taxon>Saccharomycotina</taxon>
        <taxon>Saccharomycetes</taxon>
        <taxon>Saccharomycetales</taxon>
        <taxon>Saccharomycetaceae</taxon>
        <taxon>Saccharomyces</taxon>
    </lineage>
</organism>
<gene>
    <name evidence="13" type="primary">SMKI16G0160</name>
    <name evidence="13" type="ORF">SMKI_16G0160</name>
</gene>
<dbReference type="PANTHER" id="PTHR23069:SF0">
    <property type="entry name" value="TAT-BINDING HOMOLOG 7"/>
    <property type="match status" value="1"/>
</dbReference>
<dbReference type="PROSITE" id="PS50014">
    <property type="entry name" value="BROMODOMAIN_2"/>
    <property type="match status" value="1"/>
</dbReference>